<feature type="region of interest" description="Disordered" evidence="1">
    <location>
        <begin position="98"/>
        <end position="123"/>
    </location>
</feature>
<dbReference type="AlphaFoldDB" id="A0A5C3LTF7"/>
<keyword evidence="3" id="KW-1185">Reference proteome</keyword>
<name>A0A5C3LTF7_9AGAR</name>
<evidence type="ECO:0000313" key="3">
    <source>
        <dbReference type="Proteomes" id="UP000308652"/>
    </source>
</evidence>
<proteinExistence type="predicted"/>
<evidence type="ECO:0000313" key="2">
    <source>
        <dbReference type="EMBL" id="TFK32061.1"/>
    </source>
</evidence>
<evidence type="ECO:0000256" key="1">
    <source>
        <dbReference type="SAM" id="MobiDB-lite"/>
    </source>
</evidence>
<dbReference type="Proteomes" id="UP000308652">
    <property type="component" value="Unassembled WGS sequence"/>
</dbReference>
<sequence>MGSGSAPASNPYELVKGTDAGIDVGCAIVFPRGAPLPFVESFSYSPYPAATTSQPHLKQLTARQWHPTPLAYIRPYQLDCLLALDKVVLISTGAQDVVSSGDMEDTSGDANDDQGSENGIPYAQTYLPPFRPRHALASCWFRAWLRGLPIQLLPSTLSRNRNETLRKNSQSPSTPSPSSV</sequence>
<dbReference type="OrthoDB" id="2405412at2759"/>
<protein>
    <submittedName>
        <fullName evidence="2">Uncharacterized protein</fullName>
    </submittedName>
</protein>
<organism evidence="2 3">
    <name type="scientific">Crucibulum laeve</name>
    <dbReference type="NCBI Taxonomy" id="68775"/>
    <lineage>
        <taxon>Eukaryota</taxon>
        <taxon>Fungi</taxon>
        <taxon>Dikarya</taxon>
        <taxon>Basidiomycota</taxon>
        <taxon>Agaricomycotina</taxon>
        <taxon>Agaricomycetes</taxon>
        <taxon>Agaricomycetidae</taxon>
        <taxon>Agaricales</taxon>
        <taxon>Agaricineae</taxon>
        <taxon>Nidulariaceae</taxon>
        <taxon>Crucibulum</taxon>
    </lineage>
</organism>
<reference evidence="2 3" key="1">
    <citation type="journal article" date="2019" name="Nat. Ecol. Evol.">
        <title>Megaphylogeny resolves global patterns of mushroom evolution.</title>
        <authorList>
            <person name="Varga T."/>
            <person name="Krizsan K."/>
            <person name="Foldi C."/>
            <person name="Dima B."/>
            <person name="Sanchez-Garcia M."/>
            <person name="Sanchez-Ramirez S."/>
            <person name="Szollosi G.J."/>
            <person name="Szarkandi J.G."/>
            <person name="Papp V."/>
            <person name="Albert L."/>
            <person name="Andreopoulos W."/>
            <person name="Angelini C."/>
            <person name="Antonin V."/>
            <person name="Barry K.W."/>
            <person name="Bougher N.L."/>
            <person name="Buchanan P."/>
            <person name="Buyck B."/>
            <person name="Bense V."/>
            <person name="Catcheside P."/>
            <person name="Chovatia M."/>
            <person name="Cooper J."/>
            <person name="Damon W."/>
            <person name="Desjardin D."/>
            <person name="Finy P."/>
            <person name="Geml J."/>
            <person name="Haridas S."/>
            <person name="Hughes K."/>
            <person name="Justo A."/>
            <person name="Karasinski D."/>
            <person name="Kautmanova I."/>
            <person name="Kiss B."/>
            <person name="Kocsube S."/>
            <person name="Kotiranta H."/>
            <person name="LaButti K.M."/>
            <person name="Lechner B.E."/>
            <person name="Liimatainen K."/>
            <person name="Lipzen A."/>
            <person name="Lukacs Z."/>
            <person name="Mihaltcheva S."/>
            <person name="Morgado L.N."/>
            <person name="Niskanen T."/>
            <person name="Noordeloos M.E."/>
            <person name="Ohm R.A."/>
            <person name="Ortiz-Santana B."/>
            <person name="Ovrebo C."/>
            <person name="Racz N."/>
            <person name="Riley R."/>
            <person name="Savchenko A."/>
            <person name="Shiryaev A."/>
            <person name="Soop K."/>
            <person name="Spirin V."/>
            <person name="Szebenyi C."/>
            <person name="Tomsovsky M."/>
            <person name="Tulloss R.E."/>
            <person name="Uehling J."/>
            <person name="Grigoriev I.V."/>
            <person name="Vagvolgyi C."/>
            <person name="Papp T."/>
            <person name="Martin F.M."/>
            <person name="Miettinen O."/>
            <person name="Hibbett D.S."/>
            <person name="Nagy L.G."/>
        </authorList>
    </citation>
    <scope>NUCLEOTIDE SEQUENCE [LARGE SCALE GENOMIC DNA]</scope>
    <source>
        <strain evidence="2 3">CBS 166.37</strain>
    </source>
</reference>
<feature type="compositionally biased region" description="Acidic residues" evidence="1">
    <location>
        <begin position="102"/>
        <end position="115"/>
    </location>
</feature>
<gene>
    <name evidence="2" type="ORF">BDQ12DRAFT_728984</name>
</gene>
<dbReference type="EMBL" id="ML213688">
    <property type="protein sequence ID" value="TFK32061.1"/>
    <property type="molecule type" value="Genomic_DNA"/>
</dbReference>
<accession>A0A5C3LTF7</accession>